<keyword evidence="1" id="KW-0862">Zinc</keyword>
<dbReference type="GO" id="GO:0008270">
    <property type="term" value="F:zinc ion binding"/>
    <property type="evidence" value="ECO:0007669"/>
    <property type="project" value="UniProtKB-KW"/>
</dbReference>
<accession>A0ABD0NYR5</accession>
<dbReference type="InterPro" id="IPR000219">
    <property type="entry name" value="DH_dom"/>
</dbReference>
<dbReference type="Pfam" id="PF00621">
    <property type="entry name" value="RhoGEF"/>
    <property type="match status" value="1"/>
</dbReference>
<proteinExistence type="predicted"/>
<evidence type="ECO:0000259" key="2">
    <source>
        <dbReference type="PROSITE" id="PS50010"/>
    </source>
</evidence>
<feature type="domain" description="DH" evidence="2">
    <location>
        <begin position="1"/>
        <end position="83"/>
    </location>
</feature>
<dbReference type="AlphaFoldDB" id="A0ABD0NYR5"/>
<comment type="caution">
    <text evidence="3">The sequence shown here is derived from an EMBL/GenBank/DDBJ whole genome shotgun (WGS) entry which is preliminary data.</text>
</comment>
<gene>
    <name evidence="3" type="ORF">M9458_038446</name>
</gene>
<evidence type="ECO:0000313" key="3">
    <source>
        <dbReference type="EMBL" id="KAL0166602.1"/>
    </source>
</evidence>
<organism evidence="3 4">
    <name type="scientific">Cirrhinus mrigala</name>
    <name type="common">Mrigala</name>
    <dbReference type="NCBI Taxonomy" id="683832"/>
    <lineage>
        <taxon>Eukaryota</taxon>
        <taxon>Metazoa</taxon>
        <taxon>Chordata</taxon>
        <taxon>Craniata</taxon>
        <taxon>Vertebrata</taxon>
        <taxon>Euteleostomi</taxon>
        <taxon>Actinopterygii</taxon>
        <taxon>Neopterygii</taxon>
        <taxon>Teleostei</taxon>
        <taxon>Ostariophysi</taxon>
        <taxon>Cypriniformes</taxon>
        <taxon>Cyprinidae</taxon>
        <taxon>Labeoninae</taxon>
        <taxon>Labeonini</taxon>
        <taxon>Cirrhinus</taxon>
    </lineage>
</organism>
<dbReference type="InterPro" id="IPR035899">
    <property type="entry name" value="DBL_dom_sf"/>
</dbReference>
<keyword evidence="4" id="KW-1185">Reference proteome</keyword>
<evidence type="ECO:0000313" key="4">
    <source>
        <dbReference type="Proteomes" id="UP001529510"/>
    </source>
</evidence>
<dbReference type="PANTHER" id="PTHR13944">
    <property type="entry name" value="AGAP007712-PA"/>
    <property type="match status" value="1"/>
</dbReference>
<name>A0ABD0NYR5_CIRMR</name>
<protein>
    <recommendedName>
        <fullName evidence="2">DH domain-containing protein</fullName>
    </recommendedName>
</protein>
<sequence length="83" mass="9629">LIQTELHHVRTLRIMDGVFRRGMLEDVQLEPGVVHALFPCLERLLTIHTHFLTQLLTRRAQSLQPDSTNNFTITQISDLLIQQ</sequence>
<dbReference type="EMBL" id="JAMKFB020000019">
    <property type="protein sequence ID" value="KAL0166602.1"/>
    <property type="molecule type" value="Genomic_DNA"/>
</dbReference>
<dbReference type="Proteomes" id="UP001529510">
    <property type="component" value="Unassembled WGS sequence"/>
</dbReference>
<feature type="non-terminal residue" evidence="3">
    <location>
        <position position="83"/>
    </location>
</feature>
<dbReference type="PROSITE" id="PS50010">
    <property type="entry name" value="DH_2"/>
    <property type="match status" value="1"/>
</dbReference>
<evidence type="ECO:0000256" key="1">
    <source>
        <dbReference type="ARBA" id="ARBA00022771"/>
    </source>
</evidence>
<reference evidence="3 4" key="1">
    <citation type="submission" date="2024-05" db="EMBL/GenBank/DDBJ databases">
        <title>Genome sequencing and assembly of Indian major carp, Cirrhinus mrigala (Hamilton, 1822).</title>
        <authorList>
            <person name="Mohindra V."/>
            <person name="Chowdhury L.M."/>
            <person name="Lal K."/>
            <person name="Jena J.K."/>
        </authorList>
    </citation>
    <scope>NUCLEOTIDE SEQUENCE [LARGE SCALE GENOMIC DNA]</scope>
    <source>
        <strain evidence="3">CM1030</strain>
        <tissue evidence="3">Blood</tissue>
    </source>
</reference>
<dbReference type="SUPFAM" id="SSF48065">
    <property type="entry name" value="DBL homology domain (DH-domain)"/>
    <property type="match status" value="1"/>
</dbReference>
<feature type="non-terminal residue" evidence="3">
    <location>
        <position position="1"/>
    </location>
</feature>
<keyword evidence="1" id="KW-0863">Zinc-finger</keyword>
<dbReference type="PANTHER" id="PTHR13944:SF20">
    <property type="entry name" value="RHO GUANINE NUCLEOTIDE EXCHANGE FACTOR 2"/>
    <property type="match status" value="1"/>
</dbReference>
<dbReference type="InterPro" id="IPR051632">
    <property type="entry name" value="Rho_GEF"/>
</dbReference>
<dbReference type="Gene3D" id="1.20.900.10">
    <property type="entry name" value="Dbl homology (DH) domain"/>
    <property type="match status" value="1"/>
</dbReference>
<keyword evidence="1" id="KW-0479">Metal-binding</keyword>